<proteinExistence type="inferred from homology"/>
<dbReference type="Gene3D" id="3.30.390.10">
    <property type="entry name" value="Enolase-like, N-terminal domain"/>
    <property type="match status" value="1"/>
</dbReference>
<dbReference type="Proteomes" id="UP000015101">
    <property type="component" value="Unassembled WGS sequence"/>
</dbReference>
<evidence type="ECO:0000256" key="5">
    <source>
        <dbReference type="ARBA" id="ARBA00022842"/>
    </source>
</evidence>
<dbReference type="InterPro" id="IPR000941">
    <property type="entry name" value="Enolase"/>
</dbReference>
<dbReference type="UniPathway" id="UPA00109">
    <property type="reaction ID" value="UER00187"/>
</dbReference>
<dbReference type="OMA" id="HASEICE"/>
<dbReference type="InParanoid" id="T1EMD3"/>
<keyword evidence="5 10" id="KW-0460">Magnesium</keyword>
<dbReference type="OrthoDB" id="1739814at2759"/>
<dbReference type="Pfam" id="PF00113">
    <property type="entry name" value="Enolase_C"/>
    <property type="match status" value="1"/>
</dbReference>
<reference evidence="14" key="3">
    <citation type="submission" date="2015-06" db="UniProtKB">
        <authorList>
            <consortium name="EnsemblMetazoa"/>
        </authorList>
    </citation>
    <scope>IDENTIFICATION</scope>
</reference>
<reference evidence="13 15" key="2">
    <citation type="journal article" date="2013" name="Nature">
        <title>Insights into bilaterian evolution from three spiralian genomes.</title>
        <authorList>
            <person name="Simakov O."/>
            <person name="Marletaz F."/>
            <person name="Cho S.J."/>
            <person name="Edsinger-Gonzales E."/>
            <person name="Havlak P."/>
            <person name="Hellsten U."/>
            <person name="Kuo D.H."/>
            <person name="Larsson T."/>
            <person name="Lv J."/>
            <person name="Arendt D."/>
            <person name="Savage R."/>
            <person name="Osoegawa K."/>
            <person name="de Jong P."/>
            <person name="Grimwood J."/>
            <person name="Chapman J.A."/>
            <person name="Shapiro H."/>
            <person name="Aerts A."/>
            <person name="Otillar R.P."/>
            <person name="Terry A.Y."/>
            <person name="Boore J.L."/>
            <person name="Grigoriev I.V."/>
            <person name="Lindberg D.R."/>
            <person name="Seaver E.C."/>
            <person name="Weisblat D.A."/>
            <person name="Putnam N.H."/>
            <person name="Rokhsar D.S."/>
        </authorList>
    </citation>
    <scope>NUCLEOTIDE SEQUENCE</scope>
</reference>
<reference evidence="15" key="1">
    <citation type="submission" date="2012-12" db="EMBL/GenBank/DDBJ databases">
        <authorList>
            <person name="Hellsten U."/>
            <person name="Grimwood J."/>
            <person name="Chapman J.A."/>
            <person name="Shapiro H."/>
            <person name="Aerts A."/>
            <person name="Otillar R.P."/>
            <person name="Terry A.Y."/>
            <person name="Boore J.L."/>
            <person name="Simakov O."/>
            <person name="Marletaz F."/>
            <person name="Cho S.-J."/>
            <person name="Edsinger-Gonzales E."/>
            <person name="Havlak P."/>
            <person name="Kuo D.-H."/>
            <person name="Larsson T."/>
            <person name="Lv J."/>
            <person name="Arendt D."/>
            <person name="Savage R."/>
            <person name="Osoegawa K."/>
            <person name="de Jong P."/>
            <person name="Lindberg D.R."/>
            <person name="Seaver E.C."/>
            <person name="Weisblat D.A."/>
            <person name="Putnam N.H."/>
            <person name="Grigoriev I.V."/>
            <person name="Rokhsar D.S."/>
        </authorList>
    </citation>
    <scope>NUCLEOTIDE SEQUENCE</scope>
</reference>
<dbReference type="InterPro" id="IPR029017">
    <property type="entry name" value="Enolase-like_N"/>
</dbReference>
<evidence type="ECO:0000259" key="11">
    <source>
        <dbReference type="SMART" id="SM01192"/>
    </source>
</evidence>
<evidence type="ECO:0000256" key="4">
    <source>
        <dbReference type="ARBA" id="ARBA00017068"/>
    </source>
</evidence>
<dbReference type="InterPro" id="IPR020810">
    <property type="entry name" value="Enolase_C"/>
</dbReference>
<dbReference type="InterPro" id="IPR020811">
    <property type="entry name" value="Enolase_N"/>
</dbReference>
<evidence type="ECO:0000259" key="12">
    <source>
        <dbReference type="SMART" id="SM01193"/>
    </source>
</evidence>
<evidence type="ECO:0000313" key="14">
    <source>
        <dbReference type="EnsemblMetazoa" id="HelroP157575"/>
    </source>
</evidence>
<dbReference type="PANTHER" id="PTHR11902">
    <property type="entry name" value="ENOLASE"/>
    <property type="match status" value="1"/>
</dbReference>
<dbReference type="KEGG" id="hro:HELRODRAFT_157575"/>
<keyword evidence="10" id="KW-0479">Metal-binding</keyword>
<dbReference type="AlphaFoldDB" id="T1EMD3"/>
<dbReference type="GO" id="GO:0000015">
    <property type="term" value="C:phosphopyruvate hydratase complex"/>
    <property type="evidence" value="ECO:0000318"/>
    <property type="project" value="GO_Central"/>
</dbReference>
<dbReference type="Pfam" id="PF03952">
    <property type="entry name" value="Enolase_N"/>
    <property type="match status" value="1"/>
</dbReference>
<evidence type="ECO:0000256" key="1">
    <source>
        <dbReference type="ARBA" id="ARBA00005031"/>
    </source>
</evidence>
<dbReference type="Gene3D" id="3.20.20.120">
    <property type="entry name" value="Enolase-like C-terminal domain"/>
    <property type="match status" value="1"/>
</dbReference>
<feature type="domain" description="Enolase C-terminal TIM barrel" evidence="11">
    <location>
        <begin position="143"/>
        <end position="436"/>
    </location>
</feature>
<dbReference type="InterPro" id="IPR036849">
    <property type="entry name" value="Enolase-like_C_sf"/>
</dbReference>
<evidence type="ECO:0000256" key="9">
    <source>
        <dbReference type="ARBA" id="ARBA00032132"/>
    </source>
</evidence>
<dbReference type="PRINTS" id="PR00148">
    <property type="entry name" value="ENOLASE"/>
</dbReference>
<keyword evidence="6" id="KW-0324">Glycolysis</keyword>
<accession>T1EMD3</accession>
<dbReference type="eggNOG" id="KOG2670">
    <property type="taxonomic scope" value="Eukaryota"/>
</dbReference>
<evidence type="ECO:0000256" key="3">
    <source>
        <dbReference type="ARBA" id="ARBA00012058"/>
    </source>
</evidence>
<keyword evidence="15" id="KW-1185">Reference proteome</keyword>
<dbReference type="HOGENOM" id="CLU_031223_0_0_1"/>
<comment type="similarity">
    <text evidence="2">Belongs to the enolase family.</text>
</comment>
<dbReference type="GO" id="GO:0004634">
    <property type="term" value="F:phosphopyruvate hydratase activity"/>
    <property type="evidence" value="ECO:0000318"/>
    <property type="project" value="GO_Central"/>
</dbReference>
<dbReference type="CTD" id="20197733"/>
<dbReference type="EMBL" id="AMQM01006352">
    <property type="status" value="NOT_ANNOTATED_CDS"/>
    <property type="molecule type" value="Genomic_DNA"/>
</dbReference>
<name>T1EMD3_HELRO</name>
<feature type="binding site" evidence="10">
    <location>
        <position position="323"/>
    </location>
    <ligand>
        <name>Mg(2+)</name>
        <dbReference type="ChEBI" id="CHEBI:18420"/>
    </ligand>
</feature>
<comment type="pathway">
    <text evidence="1">Carbohydrate degradation; glycolysis; pyruvate from D-glyceraldehyde 3-phosphate: step 4/5.</text>
</comment>
<evidence type="ECO:0000256" key="6">
    <source>
        <dbReference type="ARBA" id="ARBA00023152"/>
    </source>
</evidence>
<dbReference type="GeneID" id="20197733"/>
<evidence type="ECO:0000313" key="15">
    <source>
        <dbReference type="Proteomes" id="UP000015101"/>
    </source>
</evidence>
<dbReference type="RefSeq" id="XP_009024659.1">
    <property type="nucleotide sequence ID" value="XM_009026411.1"/>
</dbReference>
<comment type="cofactor">
    <cofactor evidence="10">
        <name>Mg(2+)</name>
        <dbReference type="ChEBI" id="CHEBI:18420"/>
    </cofactor>
    <text evidence="10">Mg(2+) is required for catalysis and for stabilizing the dimer.</text>
</comment>
<keyword evidence="7" id="KW-0456">Lyase</keyword>
<dbReference type="PIRSF" id="PIRSF001400">
    <property type="entry name" value="Enolase"/>
    <property type="match status" value="1"/>
</dbReference>
<feature type="binding site" evidence="10">
    <location>
        <position position="246"/>
    </location>
    <ligand>
        <name>Mg(2+)</name>
        <dbReference type="ChEBI" id="CHEBI:18420"/>
    </ligand>
</feature>
<dbReference type="GO" id="GO:0006096">
    <property type="term" value="P:glycolytic process"/>
    <property type="evidence" value="ECO:0000318"/>
    <property type="project" value="GO_Central"/>
</dbReference>
<dbReference type="EMBL" id="KB097417">
    <property type="protein sequence ID" value="ESN97162.1"/>
    <property type="molecule type" value="Genomic_DNA"/>
</dbReference>
<dbReference type="STRING" id="6412.T1EMD3"/>
<dbReference type="HAMAP" id="MF_00318">
    <property type="entry name" value="Enolase"/>
    <property type="match status" value="1"/>
</dbReference>
<evidence type="ECO:0000256" key="7">
    <source>
        <dbReference type="ARBA" id="ARBA00023239"/>
    </source>
</evidence>
<dbReference type="CDD" id="cd03313">
    <property type="entry name" value="enolase"/>
    <property type="match status" value="1"/>
</dbReference>
<dbReference type="SMART" id="SM01193">
    <property type="entry name" value="Enolase_N"/>
    <property type="match status" value="1"/>
</dbReference>
<dbReference type="PANTHER" id="PTHR11902:SF1">
    <property type="entry name" value="ENOLASE"/>
    <property type="match status" value="1"/>
</dbReference>
<dbReference type="EC" id="4.2.1.11" evidence="3"/>
<evidence type="ECO:0000256" key="8">
    <source>
        <dbReference type="ARBA" id="ARBA00031125"/>
    </source>
</evidence>
<sequence length="453" mass="50059">MPTIRLEARYIYDSRGIPTIEVELGTKLGVFSASTGGGSSIGKHEVLDVRDRDTSLWQGRGLLKTVSNINNIIAPALIDNEIIDIRRQEQCDLALLELDGSENKNKLGSNGLLPVSIAICKAGAGKKRVPVYRHIGDLLGNDAFTLPVPLFTVISGGKHAGNNLAYQEVMIMPTGARSFREAMRMGAETSQLLFNIAKSKLGLGTTFVGDSGGLAVDVDKVEDVIDLVGEAIKLSGYTKQVDIALDVSASSFYRKEYDKYDFKFKNPKPDPKMFMDRQMLLNNYIDIIGRYQIASITDPFYQDHLDDWTKLKKACPRIQLVGDDLTVTNYKRIKKVGPNGVCNCLCLKMNQIGTVTEAMRAFVQAKTYGWSVMISDRAGETDDVFIADLALGTAAGQLKAGGLCRSEHLAKYNYLLKVEETNARNTTYTGNNYRDFNESLLFDENLRISSVFQ</sequence>
<evidence type="ECO:0000256" key="2">
    <source>
        <dbReference type="ARBA" id="ARBA00009604"/>
    </source>
</evidence>
<dbReference type="SMART" id="SM01192">
    <property type="entry name" value="Enolase_C"/>
    <property type="match status" value="1"/>
</dbReference>
<dbReference type="GO" id="GO:0000287">
    <property type="term" value="F:magnesium ion binding"/>
    <property type="evidence" value="ECO:0007669"/>
    <property type="project" value="InterPro"/>
</dbReference>
<feature type="domain" description="Enolase N-terminal" evidence="12">
    <location>
        <begin position="3"/>
        <end position="135"/>
    </location>
</feature>
<gene>
    <name evidence="14" type="primary">20197733</name>
    <name evidence="13" type="ORF">HELRODRAFT_157575</name>
</gene>
<evidence type="ECO:0000256" key="10">
    <source>
        <dbReference type="PIRSR" id="PIRSR001400-3"/>
    </source>
</evidence>
<organism evidence="14 15">
    <name type="scientific">Helobdella robusta</name>
    <name type="common">Californian leech</name>
    <dbReference type="NCBI Taxonomy" id="6412"/>
    <lineage>
        <taxon>Eukaryota</taxon>
        <taxon>Metazoa</taxon>
        <taxon>Spiralia</taxon>
        <taxon>Lophotrochozoa</taxon>
        <taxon>Annelida</taxon>
        <taxon>Clitellata</taxon>
        <taxon>Hirudinea</taxon>
        <taxon>Rhynchobdellida</taxon>
        <taxon>Glossiphoniidae</taxon>
        <taxon>Helobdella</taxon>
    </lineage>
</organism>
<dbReference type="SUPFAM" id="SSF54826">
    <property type="entry name" value="Enolase N-terminal domain-like"/>
    <property type="match status" value="1"/>
</dbReference>
<protein>
    <recommendedName>
        <fullName evidence="4">Enolase</fullName>
        <ecNumber evidence="3">4.2.1.11</ecNumber>
    </recommendedName>
    <alternativeName>
        <fullName evidence="8">2-phospho-D-glycerate hydro-lyase</fullName>
    </alternativeName>
    <alternativeName>
        <fullName evidence="9">2-phosphoglycerate dehydratase</fullName>
    </alternativeName>
</protein>
<dbReference type="EnsemblMetazoa" id="HelroT157575">
    <property type="protein sequence ID" value="HelroP157575"/>
    <property type="gene ID" value="HelroG157575"/>
</dbReference>
<evidence type="ECO:0000313" key="13">
    <source>
        <dbReference type="EMBL" id="ESN97162.1"/>
    </source>
</evidence>
<dbReference type="SUPFAM" id="SSF51604">
    <property type="entry name" value="Enolase C-terminal domain-like"/>
    <property type="match status" value="1"/>
</dbReference>